<sequence>MKKIILAAAAVAFATPAMAVPGDTATDSGTATAEIVAPITITHDAGAALDFGIVIPGTAAGTVVVSQTGAGSVTGDALFVSGSTNAADSFTVTGDASRAYTIVTTGGSVASGTNTMSFTTDAPASSTLSATGSDSFSVGGTLSVGANQAAGVYTGTYSATVTYN</sequence>
<dbReference type="OrthoDB" id="7390986at2"/>
<evidence type="ECO:0000313" key="3">
    <source>
        <dbReference type="Proteomes" id="UP000199331"/>
    </source>
</evidence>
<reference evidence="3" key="1">
    <citation type="submission" date="2016-10" db="EMBL/GenBank/DDBJ databases">
        <authorList>
            <person name="Varghese N."/>
            <person name="Submissions S."/>
        </authorList>
    </citation>
    <scope>NUCLEOTIDE SEQUENCE [LARGE SCALE GENOMIC DNA]</scope>
    <source>
        <strain evidence="3">CGMCC 1.7715</strain>
    </source>
</reference>
<keyword evidence="3" id="KW-1185">Reference proteome</keyword>
<gene>
    <name evidence="2" type="ORF">SAMN04488060_1839</name>
</gene>
<dbReference type="Pfam" id="PF14352">
    <property type="entry name" value="DUF4402"/>
    <property type="match status" value="1"/>
</dbReference>
<protein>
    <recommendedName>
        <fullName evidence="4">DUF4402 domain-containing protein</fullName>
    </recommendedName>
</protein>
<accession>A0A1I5NGU4</accession>
<organism evidence="2 3">
    <name type="scientific">Qipengyuania nanhaisediminis</name>
    <dbReference type="NCBI Taxonomy" id="604088"/>
    <lineage>
        <taxon>Bacteria</taxon>
        <taxon>Pseudomonadati</taxon>
        <taxon>Pseudomonadota</taxon>
        <taxon>Alphaproteobacteria</taxon>
        <taxon>Sphingomonadales</taxon>
        <taxon>Erythrobacteraceae</taxon>
        <taxon>Qipengyuania</taxon>
    </lineage>
</organism>
<dbReference type="InterPro" id="IPR025514">
    <property type="entry name" value="DUF4402"/>
</dbReference>
<feature type="signal peptide" evidence="1">
    <location>
        <begin position="1"/>
        <end position="19"/>
    </location>
</feature>
<dbReference type="RefSeq" id="WP_090480465.1">
    <property type="nucleotide sequence ID" value="NZ_FOWZ01000003.1"/>
</dbReference>
<evidence type="ECO:0000313" key="2">
    <source>
        <dbReference type="EMBL" id="SFP20910.1"/>
    </source>
</evidence>
<dbReference type="EMBL" id="FOWZ01000003">
    <property type="protein sequence ID" value="SFP20910.1"/>
    <property type="molecule type" value="Genomic_DNA"/>
</dbReference>
<keyword evidence="1" id="KW-0732">Signal</keyword>
<name>A0A1I5NGU4_9SPHN</name>
<feature type="chain" id="PRO_5011499265" description="DUF4402 domain-containing protein" evidence="1">
    <location>
        <begin position="20"/>
        <end position="164"/>
    </location>
</feature>
<evidence type="ECO:0000256" key="1">
    <source>
        <dbReference type="SAM" id="SignalP"/>
    </source>
</evidence>
<evidence type="ECO:0008006" key="4">
    <source>
        <dbReference type="Google" id="ProtNLM"/>
    </source>
</evidence>
<proteinExistence type="predicted"/>
<dbReference type="AlphaFoldDB" id="A0A1I5NGU4"/>
<dbReference type="STRING" id="604088.SAMN04488060_1839"/>
<dbReference type="Proteomes" id="UP000199331">
    <property type="component" value="Unassembled WGS sequence"/>
</dbReference>